<keyword evidence="2" id="KW-0812">Transmembrane</keyword>
<sequence>MRLHEHVLRRQVVNEMHLRRFARLDPPALAIQTVRLLDDEQWEKEWSVISDLRGAELDRTARHMETGWKDAVRIAWERHSEAITTTLTFATENKNPEWNLPLTGPSAEALTWMEELPGSVIRATQIVVVTSDSAAAELIERAAFHPAHLVSCVVDDAIRIWSDFRIHAEGYGRLVVATNGASVDEVSRCIQRVQELGNYRNLALLGLPTARHGWNVLDEIERSLDETGRALRDSSRTDDSLLASLSSLTARLLTLASETDSRLSATAAYAEIVAERLTDLVVSRLPGFQSLSDFTGRRFNPAVRTCRDFQTRLAQVSLRAAQFTALLRARVETHIENQNASLLASMDRSVRMQLRLQHLVEGLSAVAVGYYALGLIGYPLKAAEKAFPPFSSVIVLGGLAPLVAVIAFFSIAYARRRAVADASVKSIRKENPDSGGMHRQPPEAANSHRTKSEE</sequence>
<protein>
    <submittedName>
        <fullName evidence="3">DUF3422 family protein</fullName>
    </submittedName>
</protein>
<dbReference type="Pfam" id="PF11902">
    <property type="entry name" value="DUF3422"/>
    <property type="match status" value="1"/>
</dbReference>
<proteinExistence type="predicted"/>
<reference evidence="3 4" key="1">
    <citation type="submission" date="2019-01" db="EMBL/GenBank/DDBJ databases">
        <authorList>
            <person name="Chen W.-M."/>
        </authorList>
    </citation>
    <scope>NUCLEOTIDE SEQUENCE [LARGE SCALE GENOMIC DNA]</scope>
    <source>
        <strain evidence="3 4">TLA-22</strain>
    </source>
</reference>
<evidence type="ECO:0000256" key="1">
    <source>
        <dbReference type="SAM" id="MobiDB-lite"/>
    </source>
</evidence>
<gene>
    <name evidence="3" type="ORF">ENE74_17595</name>
</gene>
<dbReference type="EMBL" id="RZUL01000018">
    <property type="protein sequence ID" value="RVT38477.1"/>
    <property type="molecule type" value="Genomic_DNA"/>
</dbReference>
<feature type="region of interest" description="Disordered" evidence="1">
    <location>
        <begin position="428"/>
        <end position="454"/>
    </location>
</feature>
<accession>A0A437J2Q6</accession>
<dbReference type="InterPro" id="IPR021830">
    <property type="entry name" value="DUF3422"/>
</dbReference>
<comment type="caution">
    <text evidence="3">The sequence shown here is derived from an EMBL/GenBank/DDBJ whole genome shotgun (WGS) entry which is preliminary data.</text>
</comment>
<keyword evidence="2" id="KW-0472">Membrane</keyword>
<organism evidence="3 4">
    <name type="scientific">Sphingobium algorifonticola</name>
    <dbReference type="NCBI Taxonomy" id="2008318"/>
    <lineage>
        <taxon>Bacteria</taxon>
        <taxon>Pseudomonadati</taxon>
        <taxon>Pseudomonadota</taxon>
        <taxon>Alphaproteobacteria</taxon>
        <taxon>Sphingomonadales</taxon>
        <taxon>Sphingomonadaceae</taxon>
        <taxon>Sphingobium</taxon>
    </lineage>
</organism>
<name>A0A437J2Q6_9SPHN</name>
<feature type="transmembrane region" description="Helical" evidence="2">
    <location>
        <begin position="358"/>
        <end position="378"/>
    </location>
</feature>
<dbReference type="AlphaFoldDB" id="A0A437J2Q6"/>
<keyword evidence="4" id="KW-1185">Reference proteome</keyword>
<evidence type="ECO:0000313" key="3">
    <source>
        <dbReference type="EMBL" id="RVT38477.1"/>
    </source>
</evidence>
<evidence type="ECO:0000313" key="4">
    <source>
        <dbReference type="Proteomes" id="UP000282977"/>
    </source>
</evidence>
<evidence type="ECO:0000256" key="2">
    <source>
        <dbReference type="SAM" id="Phobius"/>
    </source>
</evidence>
<dbReference type="RefSeq" id="WP_127692167.1">
    <property type="nucleotide sequence ID" value="NZ_RZUL01000018.1"/>
</dbReference>
<keyword evidence="2" id="KW-1133">Transmembrane helix</keyword>
<feature type="transmembrane region" description="Helical" evidence="2">
    <location>
        <begin position="390"/>
        <end position="414"/>
    </location>
</feature>
<dbReference type="Proteomes" id="UP000282977">
    <property type="component" value="Unassembled WGS sequence"/>
</dbReference>
<dbReference type="OrthoDB" id="9767470at2"/>